<accession>A0A645JPX4</accession>
<gene>
    <name evidence="1" type="ORF">SDC9_210061</name>
</gene>
<dbReference type="EMBL" id="VSSQ01140148">
    <property type="protein sequence ID" value="MPN62314.1"/>
    <property type="molecule type" value="Genomic_DNA"/>
</dbReference>
<comment type="caution">
    <text evidence="1">The sequence shown here is derived from an EMBL/GenBank/DDBJ whole genome shotgun (WGS) entry which is preliminary data.</text>
</comment>
<name>A0A645JPX4_9ZZZZ</name>
<dbReference type="AlphaFoldDB" id="A0A645JPX4"/>
<proteinExistence type="predicted"/>
<reference evidence="1" key="1">
    <citation type="submission" date="2019-08" db="EMBL/GenBank/DDBJ databases">
        <authorList>
            <person name="Kucharzyk K."/>
            <person name="Murdoch R.W."/>
            <person name="Higgins S."/>
            <person name="Loffler F."/>
        </authorList>
    </citation>
    <scope>NUCLEOTIDE SEQUENCE</scope>
</reference>
<evidence type="ECO:0000313" key="1">
    <source>
        <dbReference type="EMBL" id="MPN62314.1"/>
    </source>
</evidence>
<organism evidence="1">
    <name type="scientific">bioreactor metagenome</name>
    <dbReference type="NCBI Taxonomy" id="1076179"/>
    <lineage>
        <taxon>unclassified sequences</taxon>
        <taxon>metagenomes</taxon>
        <taxon>ecological metagenomes</taxon>
    </lineage>
</organism>
<protein>
    <submittedName>
        <fullName evidence="1">Uncharacterized protein</fullName>
    </submittedName>
</protein>
<sequence length="87" mass="9446">MGTFVYNFSVATRGSPFTTRVLLRESLNSISLLPILFAADDPSAFLSPEALTTSIVTGWLEYLLPSIVIVAAEIVNLPVVLACRIYV</sequence>